<feature type="domain" description="THIF-type NAD/FAD binding fold" evidence="1">
    <location>
        <begin position="12"/>
        <end position="152"/>
    </location>
</feature>
<name>A0A8A4TW66_SULCO</name>
<dbReference type="GO" id="GO:0061503">
    <property type="term" value="F:tRNA threonylcarbamoyladenosine dehydratase"/>
    <property type="evidence" value="ECO:0007669"/>
    <property type="project" value="TreeGrafter"/>
</dbReference>
<evidence type="ECO:0000313" key="2">
    <source>
        <dbReference type="EMBL" id="QTD53740.1"/>
    </source>
</evidence>
<dbReference type="GO" id="GO:0008641">
    <property type="term" value="F:ubiquitin-like modifier activating enzyme activity"/>
    <property type="evidence" value="ECO:0007669"/>
    <property type="project" value="InterPro"/>
</dbReference>
<dbReference type="Pfam" id="PF00899">
    <property type="entry name" value="ThiF"/>
    <property type="match status" value="1"/>
</dbReference>
<reference evidence="2" key="1">
    <citation type="submission" date="2021-03" db="EMBL/GenBank/DDBJ databases">
        <title>Acanthopleuribacteraceae sp. M133.</title>
        <authorList>
            <person name="Wang G."/>
        </authorList>
    </citation>
    <scope>NUCLEOTIDE SEQUENCE</scope>
    <source>
        <strain evidence="2">M133</strain>
    </source>
</reference>
<dbReference type="RefSeq" id="WP_237383840.1">
    <property type="nucleotide sequence ID" value="NZ_CP071793.1"/>
</dbReference>
<dbReference type="PANTHER" id="PTHR43267:SF1">
    <property type="entry name" value="TRNA THREONYLCARBAMOYLADENOSINE DEHYDRATASE"/>
    <property type="match status" value="1"/>
</dbReference>
<accession>A0A8A4TW66</accession>
<dbReference type="SUPFAM" id="SSF69572">
    <property type="entry name" value="Activating enzymes of the ubiquitin-like proteins"/>
    <property type="match status" value="1"/>
</dbReference>
<evidence type="ECO:0000259" key="1">
    <source>
        <dbReference type="Pfam" id="PF00899"/>
    </source>
</evidence>
<dbReference type="EMBL" id="CP071793">
    <property type="protein sequence ID" value="QTD53740.1"/>
    <property type="molecule type" value="Genomic_DNA"/>
</dbReference>
<dbReference type="PANTHER" id="PTHR43267">
    <property type="entry name" value="TRNA THREONYLCARBAMOYLADENOSINE DEHYDRATASE"/>
    <property type="match status" value="1"/>
</dbReference>
<dbReference type="GO" id="GO:0061504">
    <property type="term" value="P:cyclic threonylcarbamoyladenosine biosynthetic process"/>
    <property type="evidence" value="ECO:0007669"/>
    <property type="project" value="TreeGrafter"/>
</dbReference>
<keyword evidence="2" id="KW-0808">Transferase</keyword>
<dbReference type="AlphaFoldDB" id="A0A8A4TW66"/>
<keyword evidence="3" id="KW-1185">Reference proteome</keyword>
<dbReference type="InterPro" id="IPR045886">
    <property type="entry name" value="ThiF/MoeB/HesA"/>
</dbReference>
<dbReference type="CDD" id="cd01483">
    <property type="entry name" value="E1_enzyme_family"/>
    <property type="match status" value="1"/>
</dbReference>
<dbReference type="InterPro" id="IPR000594">
    <property type="entry name" value="ThiF_NAD_FAD-bd"/>
</dbReference>
<organism evidence="2 3">
    <name type="scientific">Sulfidibacter corallicola</name>
    <dbReference type="NCBI Taxonomy" id="2818388"/>
    <lineage>
        <taxon>Bacteria</taxon>
        <taxon>Pseudomonadati</taxon>
        <taxon>Acidobacteriota</taxon>
        <taxon>Holophagae</taxon>
        <taxon>Acanthopleuribacterales</taxon>
        <taxon>Acanthopleuribacteraceae</taxon>
        <taxon>Sulfidibacter</taxon>
    </lineage>
</organism>
<evidence type="ECO:0000313" key="3">
    <source>
        <dbReference type="Proteomes" id="UP000663929"/>
    </source>
</evidence>
<keyword evidence="2" id="KW-0548">Nucleotidyltransferase</keyword>
<dbReference type="KEGG" id="scor:J3U87_14905"/>
<dbReference type="Gene3D" id="3.40.50.720">
    <property type="entry name" value="NAD(P)-binding Rossmann-like Domain"/>
    <property type="match status" value="1"/>
</dbReference>
<gene>
    <name evidence="2" type="ORF">J3U87_14905</name>
</gene>
<proteinExistence type="predicted"/>
<protein>
    <submittedName>
        <fullName evidence="2">ThiF family adenylyltransferase</fullName>
    </submittedName>
</protein>
<sequence>MSFHEHEVQYRGKNALQVMTTFPITLCGVGALGANLADHLARMGFARLTLIDRDRVDARNLSTQPYQRGDVGALKARLMAHTLYRALGIKAKALAQEMTKDNVGRLLAGSGLVVDLFDNGPSRGLVTEWCREFDMPCVHAGMADAYGEVRWNEHYRVPTAARGDVCDYPLARSLVMLTVSVAAEVITRFVLTGTKQNYTLTLADLTIREEG</sequence>
<dbReference type="Proteomes" id="UP000663929">
    <property type="component" value="Chromosome"/>
</dbReference>
<dbReference type="InterPro" id="IPR035985">
    <property type="entry name" value="Ubiquitin-activating_enz"/>
</dbReference>
<dbReference type="GO" id="GO:0016779">
    <property type="term" value="F:nucleotidyltransferase activity"/>
    <property type="evidence" value="ECO:0007669"/>
    <property type="project" value="UniProtKB-KW"/>
</dbReference>